<feature type="compositionally biased region" description="Polar residues" evidence="1">
    <location>
        <begin position="11"/>
        <end position="22"/>
    </location>
</feature>
<evidence type="ECO:0000313" key="6">
    <source>
        <dbReference type="WBParaSite" id="ASIM_0000878701-mRNA-1"/>
    </source>
</evidence>
<evidence type="ECO:0000313" key="3">
    <source>
        <dbReference type="EMBL" id="VDK32600.1"/>
    </source>
</evidence>
<evidence type="ECO:0000256" key="1">
    <source>
        <dbReference type="SAM" id="MobiDB-lite"/>
    </source>
</evidence>
<organism evidence="5">
    <name type="scientific">Anisakis simplex</name>
    <name type="common">Herring worm</name>
    <dbReference type="NCBI Taxonomy" id="6269"/>
    <lineage>
        <taxon>Eukaryota</taxon>
        <taxon>Metazoa</taxon>
        <taxon>Ecdysozoa</taxon>
        <taxon>Nematoda</taxon>
        <taxon>Chromadorea</taxon>
        <taxon>Rhabditida</taxon>
        <taxon>Spirurina</taxon>
        <taxon>Ascaridomorpha</taxon>
        <taxon>Ascaridoidea</taxon>
        <taxon>Anisakidae</taxon>
        <taxon>Anisakis</taxon>
        <taxon>Anisakis simplex complex</taxon>
    </lineage>
</organism>
<dbReference type="EMBL" id="UYRR01023366">
    <property type="protein sequence ID" value="VDK32516.1"/>
    <property type="molecule type" value="Genomic_DNA"/>
</dbReference>
<sequence>MNLDPLIENTPWPNQGSPNRDFQSPFVAPKKRICKEEAFK</sequence>
<dbReference type="AlphaFoldDB" id="A0A0M3JM96"/>
<dbReference type="WBParaSite" id="ASIM_0000878001-mRNA-1">
    <property type="protein sequence ID" value="ASIM_0000878001-mRNA-1"/>
    <property type="gene ID" value="ASIM_0000878001"/>
</dbReference>
<dbReference type="Proteomes" id="UP000267096">
    <property type="component" value="Unassembled WGS sequence"/>
</dbReference>
<dbReference type="WBParaSite" id="ASIM_0000878701-mRNA-1">
    <property type="protein sequence ID" value="ASIM_0000878701-mRNA-1"/>
    <property type="gene ID" value="ASIM_0000878701"/>
</dbReference>
<gene>
    <name evidence="2" type="ORF">ASIM_LOCUS8521</name>
    <name evidence="3" type="ORF">ASIM_LOCUS8535</name>
</gene>
<reference evidence="5 6" key="1">
    <citation type="submission" date="2017-02" db="UniProtKB">
        <authorList>
            <consortium name="WormBaseParasite"/>
        </authorList>
    </citation>
    <scope>IDENTIFICATION</scope>
</reference>
<evidence type="ECO:0000313" key="5">
    <source>
        <dbReference type="WBParaSite" id="ASIM_0000878001-mRNA-1"/>
    </source>
</evidence>
<proteinExistence type="predicted"/>
<protein>
    <submittedName>
        <fullName evidence="5 6">PilS cassette</fullName>
    </submittedName>
</protein>
<dbReference type="EMBL" id="UYRR01023439">
    <property type="protein sequence ID" value="VDK32600.1"/>
    <property type="molecule type" value="Genomic_DNA"/>
</dbReference>
<evidence type="ECO:0000313" key="4">
    <source>
        <dbReference type="Proteomes" id="UP000267096"/>
    </source>
</evidence>
<accession>A0A0M3JM96</accession>
<name>A0A0M3JM96_ANISI</name>
<keyword evidence="4" id="KW-1185">Reference proteome</keyword>
<reference evidence="2 4" key="2">
    <citation type="submission" date="2018-11" db="EMBL/GenBank/DDBJ databases">
        <authorList>
            <consortium name="Pathogen Informatics"/>
        </authorList>
    </citation>
    <scope>NUCLEOTIDE SEQUENCE [LARGE SCALE GENOMIC DNA]</scope>
</reference>
<feature type="region of interest" description="Disordered" evidence="1">
    <location>
        <begin position="1"/>
        <end position="26"/>
    </location>
</feature>
<evidence type="ECO:0000313" key="2">
    <source>
        <dbReference type="EMBL" id="VDK32516.1"/>
    </source>
</evidence>